<gene>
    <name evidence="4" type="ORF">C1SCF055_LOCUS33151</name>
</gene>
<feature type="compositionally biased region" description="Basic residues" evidence="2">
    <location>
        <begin position="1218"/>
        <end position="1229"/>
    </location>
</feature>
<evidence type="ECO:0000256" key="1">
    <source>
        <dbReference type="SAM" id="Coils"/>
    </source>
</evidence>
<feature type="domain" description="Integrase catalytic" evidence="3">
    <location>
        <begin position="2262"/>
        <end position="2425"/>
    </location>
</feature>
<evidence type="ECO:0000313" key="5">
    <source>
        <dbReference type="EMBL" id="CAL1160987.1"/>
    </source>
</evidence>
<feature type="region of interest" description="Disordered" evidence="2">
    <location>
        <begin position="2629"/>
        <end position="2744"/>
    </location>
</feature>
<proteinExistence type="predicted"/>
<feature type="region of interest" description="Disordered" evidence="2">
    <location>
        <begin position="904"/>
        <end position="963"/>
    </location>
</feature>
<feature type="compositionally biased region" description="Basic and acidic residues" evidence="2">
    <location>
        <begin position="1230"/>
        <end position="1253"/>
    </location>
</feature>
<feature type="compositionally biased region" description="Low complexity" evidence="2">
    <location>
        <begin position="283"/>
        <end position="293"/>
    </location>
</feature>
<feature type="compositionally biased region" description="Basic and acidic residues" evidence="2">
    <location>
        <begin position="3493"/>
        <end position="3504"/>
    </location>
</feature>
<feature type="compositionally biased region" description="Low complexity" evidence="2">
    <location>
        <begin position="3713"/>
        <end position="3734"/>
    </location>
</feature>
<evidence type="ECO:0000313" key="4">
    <source>
        <dbReference type="EMBL" id="CAI4007612.1"/>
    </source>
</evidence>
<feature type="compositionally biased region" description="Basic and acidic residues" evidence="2">
    <location>
        <begin position="1358"/>
        <end position="1375"/>
    </location>
</feature>
<feature type="compositionally biased region" description="Low complexity" evidence="2">
    <location>
        <begin position="519"/>
        <end position="528"/>
    </location>
</feature>
<dbReference type="InterPro" id="IPR013103">
    <property type="entry name" value="RVT_2"/>
</dbReference>
<dbReference type="SUPFAM" id="SSF53098">
    <property type="entry name" value="Ribonuclease H-like"/>
    <property type="match status" value="1"/>
</dbReference>
<feature type="compositionally biased region" description="Basic and acidic residues" evidence="2">
    <location>
        <begin position="2560"/>
        <end position="2582"/>
    </location>
</feature>
<feature type="compositionally biased region" description="Basic and acidic residues" evidence="2">
    <location>
        <begin position="1191"/>
        <end position="1217"/>
    </location>
</feature>
<feature type="compositionally biased region" description="Low complexity" evidence="2">
    <location>
        <begin position="123"/>
        <end position="146"/>
    </location>
</feature>
<feature type="compositionally biased region" description="Basic and acidic residues" evidence="2">
    <location>
        <begin position="24"/>
        <end position="46"/>
    </location>
</feature>
<feature type="region of interest" description="Disordered" evidence="2">
    <location>
        <begin position="2560"/>
        <end position="2616"/>
    </location>
</feature>
<evidence type="ECO:0000313" key="7">
    <source>
        <dbReference type="Proteomes" id="UP001152797"/>
    </source>
</evidence>
<feature type="compositionally biased region" description="Basic and acidic residues" evidence="2">
    <location>
        <begin position="709"/>
        <end position="721"/>
    </location>
</feature>
<feature type="compositionally biased region" description="Basic and acidic residues" evidence="2">
    <location>
        <begin position="648"/>
        <end position="666"/>
    </location>
</feature>
<feature type="compositionally biased region" description="Basic and acidic residues" evidence="2">
    <location>
        <begin position="163"/>
        <end position="198"/>
    </location>
</feature>
<organism evidence="4">
    <name type="scientific">Cladocopium goreaui</name>
    <dbReference type="NCBI Taxonomy" id="2562237"/>
    <lineage>
        <taxon>Eukaryota</taxon>
        <taxon>Sar</taxon>
        <taxon>Alveolata</taxon>
        <taxon>Dinophyceae</taxon>
        <taxon>Suessiales</taxon>
        <taxon>Symbiodiniaceae</taxon>
        <taxon>Cladocopium</taxon>
    </lineage>
</organism>
<sequence length="3826" mass="430066">MAKQDEEDLNLPVPGQTSFWSVHDSFRAGLRDEPRNPRSTSKRGERQQASTPRRAQAAQEAVQLQVRQLELKQLELQVKLKRRLEEQAKEAKEALSAKQQQVERLKQHAFLEARERERDLSLRRTGASRSGSASPRSRGGSPGSRSFEAFAAEELSVADSEEREARQTDRARKVEKEREKIAWRAMQEEQAAKKEQAARKLQTFRSASGHQRNQARAFGEARKTELQKAERGPSQAPQKVKPKVAVVEREPARRPFRAAASAVEPVETPRSHGWGSRSDSPGATSRTASRSRANSPEARPQSRKRAGHQQATEISQARVVQKSFQRGQTKASSPPRSPSSRSQSPRLPSQVSRSFGTGSPAASPRTTSRTPSPRKEGPVDQRPLWLPVGRSRSQQPQRPMASAEPKRSATARRAAPKSEAEPRGKEKLSTSPAAKMGADALPHGRGPGSICSEPVGAAKNTKAAERGYPVGMTMPGFQLHYGPNGQPWYTDGKQWWPVCYNPMMASQQWSTPFSSWTMPSQQTPSQQTAVNPKELDLKGVKQNATRTRVKTETKEEKTTKGDKKDKSSKEKDKGDRGEKKKKPDKGPPEDVPDWGGDDEGDEPDPEDDTEYTYEEESEEEEEHEPDQSVDVTPRSATGVTPRSGTGGEPREGPRPGRRPAERDTHHTGSGPRRRRPPGGGGPPSMPSRGSQASSSHRTSSVRTESVRQLLKERTDQPEGRARANLGQVRLETFSGDRSQYRNWMKTIQAQKQLYQIQDKELAVLLFLSCTGEAREVLNQLEIADMQEEGGLQRILRLLEDAYGSKADERFEERQNAFLSFRRSPGQSIAAYLATLKRLRNEYLREDPGSVISDRAFAQRMLTRASLTRRERYDCFFAAGGSYRSGPLEKVLRFRCANVHLEERPSGGRRQEERGYQQVARPPPKRRTYKRSDRRAPYRATRHAHVADEEDLEGDYEEHYGDNTDDEDLEQEALMAEEEMPEEEEWSHDEEAEYEESVEAVDQAALQEAFAAGWRAKNQTAQARQSRGYRDSGKSPKGKGKVKRQDSRRPDDRKRNSTCASCGQKGHWRGDAICPNVKSGKDAPHRKESATHYTTASGAGKGSAFQPKRDRAPSPAREPERAPLPRRKSSESQARDQAGDVTGATPKHPPMAPPPNPPRRGAVDKSPMETYVEPPSTPRGHERPPEPAVPPRVKEEVGRSPSRKEPEREPKASPEEKAKKRRRRSHRSDRPRRSSGEHRSDRDRTRERKSREEGAETPADTPREGTEEAFVAQPSTGTAARQCNWTYMVGGWDVIKDYDSDSSDTISSHQLATESEEDDLVRKYQLQNSPAPKSAAREKLKVKLMTVLRSLAEEEQDDEVKRRLQRKQDRLRDKISARAVRSQASGSEAPAKTRPKHETRDPKLDEEMCLSTQDLLQILPNMSKEEKKLLYKQLKKEREDEALKLFGTGQPPTSAAKLKRPDRRRDGYSAASVPMASAGRSLRKDEVEEPPDQEEKVPVGVKKKRMEKFRRQLYEAAKNRKGKIVPSEAADLPNVAQENCEHPYERLLWGANIHAHWASCKDCKLRKVLYYSAMHGAMTSNQCIHAHDHEHEAYQANVLSPGHVILDTGCRTAVAGRKWHMTLQSLMRQKGLPFYKTNHEEVYRFGAGAPVLSTEAFLYAVQIYDHKSWVRIAVVDNTPDDGRVAECPGLVGPAELARWKVQIDFAKLQVAIHGKWQPTVLSPSRHPILNLLNVGKKPDPTAWETGELKELRLRLTNDPHSFALLQEALDDLSSDDGSAAEPDPTTKEAVHWTGPQFETMARWQKKSESETINLLDVLGVDCFRATTKEPDDSSTGSISERESETSHEGGLPMGFNSSDEESTESEDGMVDEVMIAGSAGDTEYLGKGQKRRLLAAAKNISEAVEVERTSFKKEKEVPRVRRLRTGFKILEIFTWSCMLSRFAYGLGWEYLEPVTLPGWDLTDPKVQWEAHQYIDRVDPDFIMLAWPCGPWSPLQRLNQKTWTQREALKHKQNTSKKLLKFSAQVSLKRQWNGRAILGENPLLSLAWKQDDIIDGFGDLPEGVCDQCQYGLRHPECGMPLKKPTRFVGQEEIVAELRKRCPGDHQHFSIEGSVRTEEYGTISLSSWAGGYPIPLCKAIMRGALSFLHRPAAAGKETYVLEEYVTEESFQDGQEGIEEEEQRMAQEKRREEEVIEEDDRRPVPKEIQKAVEFAHRQLGHPSRDTLVRMLRISGATEDAIRHARRWQCDVCRMQKAPAHPLATTPSLRPYGFNRKLHLDIKFVFDSRDRKYPCLSIVDLGTAYHGACLCKTRRSDYVARKFMIHWIQIFGAPEHVSHDQGGEFELAFTSLLEDMAVPTTVTGSHAPWQLSVGERHGAILGTMISAITAEHSTEGFTAMKLVVSSAVAAKNMTVTRDGFTPNQRLFGAEIKFPSLTEDNARPSFAEALDSESEYARAHRMRITARLALIRTDVQDKMRRAILRKPVHENDGPFMPGAQIYFWTPKKLSKRYTRGGQWRGPATILVREAKERYFVSWRGRALLLAAPNIRLATREELALNKPAKEDADSLGELLRDPIREKTYKDQSRLAPPPRTRKRPATADTPERKRARTMLRGTKSIRQLLKDRYADLRAQLRKRKVPKGIEDKPAAPRPAKRPKALEDGQVPPEEIPELPQPPALPGPGGGEESDGYSATSPYDEHEGPPQMSTDEEPPHIPTDDEGLDEPSRAEAEPPTEVPPHEVPVPPDNEDEWLEEFRKLSEEDRRKMSLDDVPHTLKRKQQLMDPARADAAVKKLRANFCAQVAATTVYVSLQNEWVSRYEVELLKQLTGLPVTAARIHRTPRKRFQKPPKMVSRSRLSILIGKDPANTFIVNEDEEDVKQNPRRRASFLWKGMTIFYKTAKETDTEPVYIQLPDGLYRADLTAQAAQDFEALWTEEVRDLLTTEALLLKMKQGGKELDPAFFDQKERAAFDTADVKEWSEWIKNGVIERVSPEEAARVPKASIFRAPLHMLRVNKQTNQLLPLVAKSRLIVPGHLDPQLGEFRTDSPTCPQAAVCAAKSVAAARGWGGTIFDVTTAFLSGKKLQRQVYIRAPREGLPPAENWSAVEPGELLRILKSAYGLTESPRLWYLEALDRIKKTDLQELEMSRSTFVAGGGSSGSATYAILCLHVDDGLLLGDLQDKRVQNLKRQIDGMFKIKAWKTLSAKEPVQFLGVDVTLDSNGIHDDMTQYIKQIKVEPLSGSGPLNPRELTLYRQLVMRLRWPAQQAMPHLLYEVSALAQRVSRAQHSDYKEAVKLHQKFVEEASQGRAQLTYPKLNEKEKLFYISFFDASVGKEEDGKSQLGSIHFLTTEKARSGPALASVVEFSTNKSSRVLRSSMSAESCSMSICVDRHLYGRLVLDRLLYGNRPLDEDWRLSMGLDGGVVTDAKSLYDHLNTTGQLPTERQTMLDLLVARHHLEAGAYMLFWVPTHRQHADGLTKKMVNLLWQAFCRKPMVSLRETPEEKTLEDHRRKLRQGQRQRRKEKLKGRVPALASAAPCHNLRNTPTRFPSDVKDKGGRQWWESNSPEPYGRDFSRDRQIRTPRPEQGIYTDSKEQKAQMEVTFGAPAARPVRPAQAESYGQGDRPGPSTPRAELRMQQIPRQQADVSRQTSWKDVASSTSRAEMGPPRQQVDVSPTSPQDLMGAAGPWSLEPHGRSPTEPQRHPVTKCNAWWVDLQGSSLPASPGTASAPGPSMAGASPSVTEPIERSLASSQQLPQFPSQPLSESYSWSASPASADRPAAWQDGPRLGDHFAERLGLDVHGLPLSGTPMATPAEVWQHLVLLVEINGYNNG</sequence>
<dbReference type="Gene3D" id="3.30.420.10">
    <property type="entry name" value="Ribonuclease H-like superfamily/Ribonuclease H"/>
    <property type="match status" value="1"/>
</dbReference>
<feature type="region of interest" description="Disordered" evidence="2">
    <location>
        <begin position="1014"/>
        <end position="1280"/>
    </location>
</feature>
<feature type="region of interest" description="Disordered" evidence="2">
    <location>
        <begin position="1352"/>
        <end position="1407"/>
    </location>
</feature>
<feature type="region of interest" description="Disordered" evidence="2">
    <location>
        <begin position="3713"/>
        <end position="3782"/>
    </location>
</feature>
<dbReference type="GO" id="GO:0015074">
    <property type="term" value="P:DNA integration"/>
    <property type="evidence" value="ECO:0007669"/>
    <property type="project" value="InterPro"/>
</dbReference>
<feature type="region of interest" description="Disordered" evidence="2">
    <location>
        <begin position="512"/>
        <end position="723"/>
    </location>
</feature>
<dbReference type="EMBL" id="CAMXCT030004090">
    <property type="protein sequence ID" value="CAL4794924.1"/>
    <property type="molecule type" value="Genomic_DNA"/>
</dbReference>
<feature type="region of interest" description="Disordered" evidence="2">
    <location>
        <begin position="1825"/>
        <end position="1866"/>
    </location>
</feature>
<feature type="region of interest" description="Disordered" evidence="2">
    <location>
        <begin position="1"/>
        <end position="61"/>
    </location>
</feature>
<dbReference type="GO" id="GO:0003676">
    <property type="term" value="F:nucleic acid binding"/>
    <property type="evidence" value="ECO:0007669"/>
    <property type="project" value="InterPro"/>
</dbReference>
<feature type="compositionally biased region" description="Basic and acidic residues" evidence="2">
    <location>
        <begin position="1395"/>
        <end position="1405"/>
    </location>
</feature>
<protein>
    <submittedName>
        <fullName evidence="6">Retrovirus-related Pol polyprotein from transposon RE2 (Retro element 2) (AtRE2)</fullName>
    </submittedName>
</protein>
<feature type="compositionally biased region" description="Basic and acidic residues" evidence="2">
    <location>
        <begin position="1106"/>
        <end position="1137"/>
    </location>
</feature>
<feature type="compositionally biased region" description="Basic and acidic residues" evidence="2">
    <location>
        <begin position="219"/>
        <end position="231"/>
    </location>
</feature>
<feature type="compositionally biased region" description="Low complexity" evidence="2">
    <location>
        <begin position="3599"/>
        <end position="3610"/>
    </location>
</feature>
<dbReference type="PROSITE" id="PS50994">
    <property type="entry name" value="INTEGRASE"/>
    <property type="match status" value="1"/>
</dbReference>
<feature type="compositionally biased region" description="Basic residues" evidence="2">
    <location>
        <begin position="3505"/>
        <end position="3521"/>
    </location>
</feature>
<feature type="compositionally biased region" description="Basic and acidic residues" evidence="2">
    <location>
        <begin position="1078"/>
        <end position="1089"/>
    </location>
</feature>
<feature type="compositionally biased region" description="Basic and acidic residues" evidence="2">
    <location>
        <begin position="1042"/>
        <end position="1054"/>
    </location>
</feature>
<evidence type="ECO:0000256" key="2">
    <source>
        <dbReference type="SAM" id="MobiDB-lite"/>
    </source>
</evidence>
<feature type="compositionally biased region" description="Pro residues" evidence="2">
    <location>
        <begin position="1146"/>
        <end position="1157"/>
    </location>
</feature>
<feature type="region of interest" description="Disordered" evidence="2">
    <location>
        <begin position="975"/>
        <end position="1001"/>
    </location>
</feature>
<name>A0A9P1DD81_9DINO</name>
<feature type="region of interest" description="Disordered" evidence="2">
    <location>
        <begin position="3493"/>
        <end position="3697"/>
    </location>
</feature>
<dbReference type="InterPro" id="IPR012337">
    <property type="entry name" value="RNaseH-like_sf"/>
</dbReference>
<feature type="compositionally biased region" description="Basic and acidic residues" evidence="2">
    <location>
        <begin position="3563"/>
        <end position="3577"/>
    </location>
</feature>
<dbReference type="InterPro" id="IPR036397">
    <property type="entry name" value="RNaseH_sf"/>
</dbReference>
<feature type="compositionally biased region" description="Acidic residues" evidence="2">
    <location>
        <begin position="1857"/>
        <end position="1866"/>
    </location>
</feature>
<reference evidence="5" key="2">
    <citation type="submission" date="2024-04" db="EMBL/GenBank/DDBJ databases">
        <authorList>
            <person name="Chen Y."/>
            <person name="Shah S."/>
            <person name="Dougan E. K."/>
            <person name="Thang M."/>
            <person name="Chan C."/>
        </authorList>
    </citation>
    <scope>NUCLEOTIDE SEQUENCE [LARGE SCALE GENOMIC DNA]</scope>
</reference>
<keyword evidence="7" id="KW-1185">Reference proteome</keyword>
<feature type="compositionally biased region" description="Polar residues" evidence="2">
    <location>
        <begin position="322"/>
        <end position="331"/>
    </location>
</feature>
<dbReference type="EMBL" id="CAMXCT010004090">
    <property type="protein sequence ID" value="CAI4007612.1"/>
    <property type="molecule type" value="Genomic_DNA"/>
</dbReference>
<feature type="compositionally biased region" description="Polar residues" evidence="2">
    <location>
        <begin position="203"/>
        <end position="214"/>
    </location>
</feature>
<reference evidence="4" key="1">
    <citation type="submission" date="2022-10" db="EMBL/GenBank/DDBJ databases">
        <authorList>
            <person name="Chen Y."/>
            <person name="Dougan E. K."/>
            <person name="Chan C."/>
            <person name="Rhodes N."/>
            <person name="Thang M."/>
        </authorList>
    </citation>
    <scope>NUCLEOTIDE SEQUENCE</scope>
</reference>
<feature type="compositionally biased region" description="Polar residues" evidence="2">
    <location>
        <begin position="691"/>
        <end position="703"/>
    </location>
</feature>
<feature type="compositionally biased region" description="Low complexity" evidence="2">
    <location>
        <begin position="235"/>
        <end position="245"/>
    </location>
</feature>
<feature type="compositionally biased region" description="Pro residues" evidence="2">
    <location>
        <begin position="2729"/>
        <end position="2740"/>
    </location>
</feature>
<feature type="compositionally biased region" description="Basic and acidic residues" evidence="2">
    <location>
        <begin position="549"/>
        <end position="578"/>
    </location>
</feature>
<evidence type="ECO:0000259" key="3">
    <source>
        <dbReference type="PROSITE" id="PS50994"/>
    </source>
</evidence>
<dbReference type="Proteomes" id="UP001152797">
    <property type="component" value="Unassembled WGS sequence"/>
</dbReference>
<dbReference type="InterPro" id="IPR001584">
    <property type="entry name" value="Integrase_cat-core"/>
</dbReference>
<accession>A0A9P1DD81</accession>
<feature type="compositionally biased region" description="Acidic residues" evidence="2">
    <location>
        <begin position="975"/>
        <end position="998"/>
    </location>
</feature>
<feature type="compositionally biased region" description="Low complexity" evidence="2">
    <location>
        <begin position="3742"/>
        <end position="3776"/>
    </location>
</feature>
<evidence type="ECO:0000313" key="6">
    <source>
        <dbReference type="EMBL" id="CAL4794924.1"/>
    </source>
</evidence>
<feature type="region of interest" description="Disordered" evidence="2">
    <location>
        <begin position="1442"/>
        <end position="1497"/>
    </location>
</feature>
<feature type="compositionally biased region" description="Basic and acidic residues" evidence="2">
    <location>
        <begin position="3686"/>
        <end position="3696"/>
    </location>
</feature>
<feature type="compositionally biased region" description="Acidic residues" evidence="2">
    <location>
        <begin position="590"/>
        <end position="624"/>
    </location>
</feature>
<feature type="region of interest" description="Disordered" evidence="2">
    <location>
        <begin position="87"/>
        <end position="462"/>
    </location>
</feature>
<dbReference type="Pfam" id="PF07727">
    <property type="entry name" value="RVT_2"/>
    <property type="match status" value="1"/>
</dbReference>
<feature type="compositionally biased region" description="Basic and acidic residues" evidence="2">
    <location>
        <begin position="87"/>
        <end position="122"/>
    </location>
</feature>
<feature type="coiled-coil region" evidence="1">
    <location>
        <begin position="2167"/>
        <end position="2194"/>
    </location>
</feature>
<keyword evidence="1" id="KW-0175">Coiled coil</keyword>
<feature type="compositionally biased region" description="Basic and acidic residues" evidence="2">
    <location>
        <begin position="416"/>
        <end position="428"/>
    </location>
</feature>
<comment type="caution">
    <text evidence="4">The sequence shown here is derived from an EMBL/GenBank/DDBJ whole genome shotgun (WGS) entry which is preliminary data.</text>
</comment>
<feature type="compositionally biased region" description="Basic and acidic residues" evidence="2">
    <location>
        <begin position="904"/>
        <end position="914"/>
    </location>
</feature>
<dbReference type="EMBL" id="CAMXCT020004090">
    <property type="protein sequence ID" value="CAL1160987.1"/>
    <property type="molecule type" value="Genomic_DNA"/>
</dbReference>
<feature type="compositionally biased region" description="Polar residues" evidence="2">
    <location>
        <begin position="3633"/>
        <end position="3655"/>
    </location>
</feature>
<feature type="region of interest" description="Disordered" evidence="2">
    <location>
        <begin position="1295"/>
        <end position="1336"/>
    </location>
</feature>
<feature type="compositionally biased region" description="Low complexity" evidence="2">
    <location>
        <begin position="332"/>
        <end position="371"/>
    </location>
</feature>